<evidence type="ECO:0000313" key="3">
    <source>
        <dbReference type="Proteomes" id="UP001164746"/>
    </source>
</evidence>
<keyword evidence="3" id="KW-1185">Reference proteome</keyword>
<dbReference type="Gene3D" id="3.60.10.10">
    <property type="entry name" value="Endonuclease/exonuclease/phosphatase"/>
    <property type="match status" value="1"/>
</dbReference>
<evidence type="ECO:0000313" key="2">
    <source>
        <dbReference type="EMBL" id="WAR15860.1"/>
    </source>
</evidence>
<organism evidence="2 3">
    <name type="scientific">Mya arenaria</name>
    <name type="common">Soft-shell clam</name>
    <dbReference type="NCBI Taxonomy" id="6604"/>
    <lineage>
        <taxon>Eukaryota</taxon>
        <taxon>Metazoa</taxon>
        <taxon>Spiralia</taxon>
        <taxon>Lophotrochozoa</taxon>
        <taxon>Mollusca</taxon>
        <taxon>Bivalvia</taxon>
        <taxon>Autobranchia</taxon>
        <taxon>Heteroconchia</taxon>
        <taxon>Euheterodonta</taxon>
        <taxon>Imparidentia</taxon>
        <taxon>Neoheterodontei</taxon>
        <taxon>Myida</taxon>
        <taxon>Myoidea</taxon>
        <taxon>Myidae</taxon>
        <taxon>Mya</taxon>
    </lineage>
</organism>
<reference evidence="2" key="1">
    <citation type="submission" date="2022-11" db="EMBL/GenBank/DDBJ databases">
        <title>Centuries of genome instability and evolution in soft-shell clam transmissible cancer (bioRxiv).</title>
        <authorList>
            <person name="Hart S.F.M."/>
            <person name="Yonemitsu M.A."/>
            <person name="Giersch R.M."/>
            <person name="Beal B.F."/>
            <person name="Arriagada G."/>
            <person name="Davis B.W."/>
            <person name="Ostrander E.A."/>
            <person name="Goff S.P."/>
            <person name="Metzger M.J."/>
        </authorList>
    </citation>
    <scope>NUCLEOTIDE SEQUENCE</scope>
    <source>
        <strain evidence="2">MELC-2E11</strain>
        <tissue evidence="2">Siphon/mantle</tissue>
    </source>
</reference>
<dbReference type="Pfam" id="PF03372">
    <property type="entry name" value="Exo_endo_phos"/>
    <property type="match status" value="1"/>
</dbReference>
<name>A0ABY7F107_MYAAR</name>
<feature type="non-terminal residue" evidence="2">
    <location>
        <position position="1"/>
    </location>
</feature>
<dbReference type="InterPro" id="IPR036691">
    <property type="entry name" value="Endo/exonu/phosph_ase_sf"/>
</dbReference>
<dbReference type="Proteomes" id="UP001164746">
    <property type="component" value="Chromosome 10"/>
</dbReference>
<proteinExistence type="predicted"/>
<dbReference type="InterPro" id="IPR005135">
    <property type="entry name" value="Endo/exonuclease/phosphatase"/>
</dbReference>
<dbReference type="EMBL" id="CP111021">
    <property type="protein sequence ID" value="WAR15860.1"/>
    <property type="molecule type" value="Genomic_DNA"/>
</dbReference>
<feature type="domain" description="Endonuclease/exonuclease/phosphatase" evidence="1">
    <location>
        <begin position="14"/>
        <end position="92"/>
    </location>
</feature>
<dbReference type="SUPFAM" id="SSF56219">
    <property type="entry name" value="DNase I-like"/>
    <property type="match status" value="1"/>
</dbReference>
<accession>A0ABY7F107</accession>
<protein>
    <recommendedName>
        <fullName evidence="1">Endonuclease/exonuclease/phosphatase domain-containing protein</fullName>
    </recommendedName>
</protein>
<evidence type="ECO:0000259" key="1">
    <source>
        <dbReference type="Pfam" id="PF03372"/>
    </source>
</evidence>
<sequence>MTLAHIYVCRWTHSSALHEHIRAIDADITCICETHLNNQNIIEINDYNWYGFNRAEIHIYTPKASGGVGVLVKSKLCDIYDVQIVDRSFDCIITGADFVVFACYCHQKIHLDVEMLNHFMSIYLHKYIVLCDGMFYFHARFGILSDVLNDCDSIPALDSHKLHGLIGDITAQGTLCYKRDDPSMDRYYLKKIPANFTTSDLSRWAIINLKMTIETKRENQTSIDTIC</sequence>
<gene>
    <name evidence="2" type="ORF">MAR_030454</name>
</gene>